<comment type="caution">
    <text evidence="6">The sequence shown here is derived from an EMBL/GenBank/DDBJ whole genome shotgun (WGS) entry which is preliminary data.</text>
</comment>
<dbReference type="PRINTS" id="PR00417">
    <property type="entry name" value="PRTPISMRASEI"/>
</dbReference>
<dbReference type="AlphaFoldDB" id="A0A2H0C2N7"/>
<dbReference type="GO" id="GO:0005694">
    <property type="term" value="C:chromosome"/>
    <property type="evidence" value="ECO:0007669"/>
    <property type="project" value="InterPro"/>
</dbReference>
<evidence type="ECO:0000313" key="6">
    <source>
        <dbReference type="EMBL" id="PIP64186.1"/>
    </source>
</evidence>
<dbReference type="Gene3D" id="1.10.290.10">
    <property type="entry name" value="Topoisomerase I, domain 4"/>
    <property type="match status" value="1"/>
</dbReference>
<organism evidence="6 7">
    <name type="scientific">Candidatus Roizmanbacteria bacterium CG22_combo_CG10-13_8_21_14_all_33_16</name>
    <dbReference type="NCBI Taxonomy" id="1974859"/>
    <lineage>
        <taxon>Bacteria</taxon>
        <taxon>Candidatus Roizmaniibacteriota</taxon>
    </lineage>
</organism>
<gene>
    <name evidence="6" type="ORF">COW96_03945</name>
</gene>
<dbReference type="GO" id="GO:0003917">
    <property type="term" value="F:DNA topoisomerase type I (single strand cut, ATP-independent) activity"/>
    <property type="evidence" value="ECO:0007669"/>
    <property type="project" value="InterPro"/>
</dbReference>
<proteinExistence type="predicted"/>
<evidence type="ECO:0000256" key="4">
    <source>
        <dbReference type="ARBA" id="ARBA00023235"/>
    </source>
</evidence>
<keyword evidence="1" id="KW-0479">Metal-binding</keyword>
<protein>
    <recommendedName>
        <fullName evidence="5">Topo IA-type catalytic domain-containing protein</fullName>
    </recommendedName>
</protein>
<dbReference type="Gene3D" id="3.30.65.10">
    <property type="entry name" value="Bacterial Topoisomerase I, domain 1"/>
    <property type="match status" value="2"/>
</dbReference>
<dbReference type="EMBL" id="PCTD01000175">
    <property type="protein sequence ID" value="PIP64186.1"/>
    <property type="molecule type" value="Genomic_DNA"/>
</dbReference>
<dbReference type="PANTHER" id="PTHR42785:SF1">
    <property type="entry name" value="DNA TOPOISOMERASE"/>
    <property type="match status" value="1"/>
</dbReference>
<dbReference type="PANTHER" id="PTHR42785">
    <property type="entry name" value="DNA TOPOISOMERASE, TYPE IA, CORE"/>
    <property type="match status" value="1"/>
</dbReference>
<dbReference type="GO" id="GO:0006265">
    <property type="term" value="P:DNA topological change"/>
    <property type="evidence" value="ECO:0007669"/>
    <property type="project" value="InterPro"/>
</dbReference>
<dbReference type="InterPro" id="IPR013825">
    <property type="entry name" value="Topo_IA_cen_sub2"/>
</dbReference>
<keyword evidence="2" id="KW-0799">Topoisomerase</keyword>
<evidence type="ECO:0000256" key="2">
    <source>
        <dbReference type="ARBA" id="ARBA00023029"/>
    </source>
</evidence>
<dbReference type="CDD" id="cd00186">
    <property type="entry name" value="TOP1Ac"/>
    <property type="match status" value="1"/>
</dbReference>
<name>A0A2H0C2N7_9BACT</name>
<evidence type="ECO:0000256" key="3">
    <source>
        <dbReference type="ARBA" id="ARBA00023125"/>
    </source>
</evidence>
<dbReference type="PROSITE" id="PS52039">
    <property type="entry name" value="TOPO_IA_2"/>
    <property type="match status" value="1"/>
</dbReference>
<reference evidence="6 7" key="1">
    <citation type="submission" date="2017-09" db="EMBL/GenBank/DDBJ databases">
        <title>Depth-based differentiation of microbial function through sediment-hosted aquifers and enrichment of novel symbionts in the deep terrestrial subsurface.</title>
        <authorList>
            <person name="Probst A.J."/>
            <person name="Ladd B."/>
            <person name="Jarett J.K."/>
            <person name="Geller-Mcgrath D.E."/>
            <person name="Sieber C.M."/>
            <person name="Emerson J.B."/>
            <person name="Anantharaman K."/>
            <person name="Thomas B.C."/>
            <person name="Malmstrom R."/>
            <person name="Stieglmeier M."/>
            <person name="Klingl A."/>
            <person name="Woyke T."/>
            <person name="Ryan C.M."/>
            <person name="Banfield J.F."/>
        </authorList>
    </citation>
    <scope>NUCLEOTIDE SEQUENCE [LARGE SCALE GENOMIC DNA]</scope>
    <source>
        <strain evidence="6">CG22_combo_CG10-13_8_21_14_all_33_16</strain>
    </source>
</reference>
<dbReference type="PROSITE" id="PS00396">
    <property type="entry name" value="TOPO_IA_1"/>
    <property type="match status" value="1"/>
</dbReference>
<dbReference type="InterPro" id="IPR023405">
    <property type="entry name" value="Topo_IA_core_domain"/>
</dbReference>
<sequence>MKLAQDLYEHGLITYHRTDSFNLSTQFVFAAQRYIKSTYGEKYALEKPRGYRTKSKSAQEAHEAIRPTKIERELSTVKDKSITANHKKLYQLIWNRAVATQMKEAEVLYSKLLIDSDKKYCLLSEHQQVIFPGFLKILNPEYVKMHTDAIQINEGQSVAYSDLESKLEQTKPPPRYNDASLIKIMEEKSIGRPSTYAPIIGLIQTKGYVEKDGRYFKPTGLGESICNYLSSAFSELFDINFTAQMEDSLDEIANGNQKLIEILEKFYEPFNKTLTIQKANTEVIKIVEEKHGDCDKCGKPMIQRFSRFGKFLACSGYPKCKNIKAFLTVVVGQKCPDCGGDVVVRFTKSKRRFFGCSNYPKCKHSSWMINK</sequence>
<dbReference type="InterPro" id="IPR023406">
    <property type="entry name" value="Topo_IA_AS"/>
</dbReference>
<dbReference type="Gene3D" id="1.10.460.10">
    <property type="entry name" value="Topoisomerase I, domain 2"/>
    <property type="match status" value="1"/>
</dbReference>
<dbReference type="Pfam" id="PF01131">
    <property type="entry name" value="Topoisom_bac"/>
    <property type="match status" value="1"/>
</dbReference>
<dbReference type="GO" id="GO:0003677">
    <property type="term" value="F:DNA binding"/>
    <property type="evidence" value="ECO:0007669"/>
    <property type="project" value="UniProtKB-KW"/>
</dbReference>
<dbReference type="Proteomes" id="UP000230802">
    <property type="component" value="Unassembled WGS sequence"/>
</dbReference>
<dbReference type="InterPro" id="IPR003602">
    <property type="entry name" value="Topo_IA_DNA-bd_dom"/>
</dbReference>
<dbReference type="InterPro" id="IPR013826">
    <property type="entry name" value="Topo_IA_cen_sub3"/>
</dbReference>
<evidence type="ECO:0000313" key="7">
    <source>
        <dbReference type="Proteomes" id="UP000230802"/>
    </source>
</evidence>
<dbReference type="Gene3D" id="2.70.20.10">
    <property type="entry name" value="Topoisomerase I, domain 3"/>
    <property type="match status" value="1"/>
</dbReference>
<keyword evidence="4" id="KW-0413">Isomerase</keyword>
<dbReference type="SUPFAM" id="SSF57783">
    <property type="entry name" value="Zinc beta-ribbon"/>
    <property type="match status" value="2"/>
</dbReference>
<dbReference type="Pfam" id="PF01396">
    <property type="entry name" value="Zn_ribbon_Top1"/>
    <property type="match status" value="2"/>
</dbReference>
<feature type="domain" description="Topo IA-type catalytic" evidence="5">
    <location>
        <begin position="1"/>
        <end position="274"/>
    </location>
</feature>
<dbReference type="InterPro" id="IPR013497">
    <property type="entry name" value="Topo_IA_cen"/>
</dbReference>
<dbReference type="GO" id="GO:0046872">
    <property type="term" value="F:metal ion binding"/>
    <property type="evidence" value="ECO:0007669"/>
    <property type="project" value="UniProtKB-KW"/>
</dbReference>
<dbReference type="InterPro" id="IPR000380">
    <property type="entry name" value="Topo_IA"/>
</dbReference>
<dbReference type="SMART" id="SM00437">
    <property type="entry name" value="TOP1Ac"/>
    <property type="match status" value="1"/>
</dbReference>
<accession>A0A2H0C2N7</accession>
<keyword evidence="3" id="KW-0238">DNA-binding</keyword>
<dbReference type="InterPro" id="IPR013498">
    <property type="entry name" value="Topo_IA_Znf"/>
</dbReference>
<evidence type="ECO:0000256" key="1">
    <source>
        <dbReference type="ARBA" id="ARBA00022723"/>
    </source>
</evidence>
<dbReference type="InterPro" id="IPR013824">
    <property type="entry name" value="Topo_IA_cen_sub1"/>
</dbReference>
<evidence type="ECO:0000259" key="5">
    <source>
        <dbReference type="PROSITE" id="PS52039"/>
    </source>
</evidence>
<dbReference type="SUPFAM" id="SSF56712">
    <property type="entry name" value="Prokaryotic type I DNA topoisomerase"/>
    <property type="match status" value="1"/>
</dbReference>